<evidence type="ECO:0000313" key="3">
    <source>
        <dbReference type="Proteomes" id="UP001524499"/>
    </source>
</evidence>
<protein>
    <submittedName>
        <fullName evidence="2">DUF3014 domain-containing protein</fullName>
    </submittedName>
</protein>
<proteinExistence type="predicted"/>
<dbReference type="Pfam" id="PF11219">
    <property type="entry name" value="DUF3014"/>
    <property type="match status" value="1"/>
</dbReference>
<name>A0ABT1TDR5_9GAMM</name>
<sequence>MGRYDLTDDKRPGAKAPAAVLLLAVAAGGGWFYWQTLQQSPAEPGIQTLSLPRLGNAVENPVGEEPADGAAIAETELPEQPFELPALAASDQPFRDAMLGVSAALSPWLQTDRLIGKYLAIANDFSQGLRLQKHLGFLKQTEAFVVEERADGLYMSNQGYRRYDKLAAAIDALDVQAAGKVYRQFKPLLLEVYAEFGYPAERPMEDLFLKSAAQILAAPVLERPIALNKHALFYKYADAELEALNPVARQMLRMGPDNTRIVQHKVRQLVEMLVNSKE</sequence>
<dbReference type="EMBL" id="JANIBJ010000008">
    <property type="protein sequence ID" value="MCQ8103604.1"/>
    <property type="molecule type" value="Genomic_DNA"/>
</dbReference>
<comment type="caution">
    <text evidence="2">The sequence shown here is derived from an EMBL/GenBank/DDBJ whole genome shotgun (WGS) entry which is preliminary data.</text>
</comment>
<keyword evidence="1" id="KW-0472">Membrane</keyword>
<evidence type="ECO:0000256" key="1">
    <source>
        <dbReference type="SAM" id="Phobius"/>
    </source>
</evidence>
<organism evidence="2 3">
    <name type="scientific">Methylomonas subterranea</name>
    <dbReference type="NCBI Taxonomy" id="2952225"/>
    <lineage>
        <taxon>Bacteria</taxon>
        <taxon>Pseudomonadati</taxon>
        <taxon>Pseudomonadota</taxon>
        <taxon>Gammaproteobacteria</taxon>
        <taxon>Methylococcales</taxon>
        <taxon>Methylococcaceae</taxon>
        <taxon>Methylomonas</taxon>
    </lineage>
</organism>
<feature type="transmembrane region" description="Helical" evidence="1">
    <location>
        <begin position="12"/>
        <end position="34"/>
    </location>
</feature>
<gene>
    <name evidence="2" type="ORF">NP590_05770</name>
</gene>
<reference evidence="2 3" key="1">
    <citation type="submission" date="2022-07" db="EMBL/GenBank/DDBJ databases">
        <title>Methylomonas rivi sp. nov., Methylomonas rosea sp. nov., Methylomonas aureus sp. nov. and Methylomonas subterranea sp. nov., four novel methanotrophs isolated from a freshwater creek and the deep terrestrial subsurface.</title>
        <authorList>
            <person name="Abin C."/>
            <person name="Sankaranarayanan K."/>
            <person name="Garner C."/>
            <person name="Sindelar R."/>
            <person name="Kotary K."/>
            <person name="Garner R."/>
            <person name="Barclay S."/>
            <person name="Lawson P."/>
            <person name="Krumholz L."/>
        </authorList>
    </citation>
    <scope>NUCLEOTIDE SEQUENCE [LARGE SCALE GENOMIC DNA]</scope>
    <source>
        <strain evidence="2 3">SURF-2</strain>
    </source>
</reference>
<keyword evidence="1" id="KW-1133">Transmembrane helix</keyword>
<dbReference type="RefSeq" id="WP_256601313.1">
    <property type="nucleotide sequence ID" value="NZ_JANIBJ010000008.1"/>
</dbReference>
<dbReference type="Proteomes" id="UP001524499">
    <property type="component" value="Unassembled WGS sequence"/>
</dbReference>
<keyword evidence="1" id="KW-0812">Transmembrane</keyword>
<keyword evidence="3" id="KW-1185">Reference proteome</keyword>
<accession>A0ABT1TDR5</accession>
<evidence type="ECO:0000313" key="2">
    <source>
        <dbReference type="EMBL" id="MCQ8103604.1"/>
    </source>
</evidence>
<dbReference type="InterPro" id="IPR021382">
    <property type="entry name" value="DUF3014"/>
</dbReference>